<evidence type="ECO:0000256" key="1">
    <source>
        <dbReference type="ARBA" id="ARBA00004418"/>
    </source>
</evidence>
<dbReference type="InterPro" id="IPR016148">
    <property type="entry name" value="Pili_assmbl_chaperone_C"/>
</dbReference>
<dbReference type="AlphaFoldDB" id="A0A6P2GF05"/>
<dbReference type="InterPro" id="IPR016147">
    <property type="entry name" value="Pili_assmbl_chaperone_N"/>
</dbReference>
<protein>
    <submittedName>
        <fullName evidence="10">Fimbria-related chaperone</fullName>
    </submittedName>
    <submittedName>
        <fullName evidence="9">Molecular chaperone</fullName>
    </submittedName>
</protein>
<keyword evidence="6" id="KW-0143">Chaperone</keyword>
<name>A0A6P2GF05_9BURK</name>
<evidence type="ECO:0000313" key="12">
    <source>
        <dbReference type="Proteomes" id="UP000755577"/>
    </source>
</evidence>
<dbReference type="Pfam" id="PF00345">
    <property type="entry name" value="PapD_N"/>
    <property type="match status" value="1"/>
</dbReference>
<evidence type="ECO:0000259" key="7">
    <source>
        <dbReference type="Pfam" id="PF00345"/>
    </source>
</evidence>
<evidence type="ECO:0000313" key="10">
    <source>
        <dbReference type="EMBL" id="VVU51554.1"/>
    </source>
</evidence>
<dbReference type="PANTHER" id="PTHR30251">
    <property type="entry name" value="PILUS ASSEMBLY CHAPERONE"/>
    <property type="match status" value="1"/>
</dbReference>
<sequence>MSQHADAGIVLSGTRLVFDGTKREASTNAQNASDVPYVVQAWVEAQDGSTDTPFFVTPALSRIDGKREGLLRVLKVRDTLPKDRESMYWLNVKEIPKADNRDNVLQIAIRTRIKLFYRPPGLNPDQRGPAMLQWNIARNDKTGACDLTVKNTSAYYSTFSGLTVEYGNNSQNKLNIGAVAPFSTHDWSLPRCEDNIRLTYSIVNDFGATEDIPTIRVNFKSDKQRESSASH</sequence>
<dbReference type="InterPro" id="IPR001829">
    <property type="entry name" value="Pili_assmbl_chaperone_bac"/>
</dbReference>
<dbReference type="GO" id="GO:0071555">
    <property type="term" value="P:cell wall organization"/>
    <property type="evidence" value="ECO:0007669"/>
    <property type="project" value="InterPro"/>
</dbReference>
<keyword evidence="5" id="KW-0574">Periplasm</keyword>
<evidence type="ECO:0000256" key="3">
    <source>
        <dbReference type="ARBA" id="ARBA00022558"/>
    </source>
</evidence>
<dbReference type="PRINTS" id="PR00969">
    <property type="entry name" value="CHAPERONPILI"/>
</dbReference>
<accession>A0A6P2GF05</accession>
<reference evidence="9 12" key="2">
    <citation type="submission" date="2021-02" db="EMBL/GenBank/DDBJ databases">
        <title>Draft genome of the type strains Burkholderia anthina DSM16086.</title>
        <authorList>
            <person name="Hertel R."/>
            <person name="Meissner J."/>
            <person name="Poehlein A."/>
            <person name="Daniel R."/>
            <person name="Commichau F.M."/>
        </authorList>
    </citation>
    <scope>NUCLEOTIDE SEQUENCE [LARGE SCALE GENOMIC DNA]</scope>
    <source>
        <strain evidence="9 12">DSM 16086</strain>
    </source>
</reference>
<dbReference type="GO" id="GO:0030288">
    <property type="term" value="C:outer membrane-bounded periplasmic space"/>
    <property type="evidence" value="ECO:0007669"/>
    <property type="project" value="InterPro"/>
</dbReference>
<comment type="subcellular location">
    <subcellularLocation>
        <location evidence="1">Periplasm</location>
    </subcellularLocation>
</comment>
<dbReference type="InterPro" id="IPR050643">
    <property type="entry name" value="Periplasmic_pilus_chap"/>
</dbReference>
<dbReference type="GeneID" id="56502334"/>
<dbReference type="Proteomes" id="UP000494201">
    <property type="component" value="Unassembled WGS sequence"/>
</dbReference>
<dbReference type="EMBL" id="JAFCIQ010000016">
    <property type="protein sequence ID" value="MBM2769080.1"/>
    <property type="molecule type" value="Genomic_DNA"/>
</dbReference>
<dbReference type="EMBL" id="CABVLY010000017">
    <property type="protein sequence ID" value="VVU51554.1"/>
    <property type="molecule type" value="Genomic_DNA"/>
</dbReference>
<dbReference type="SUPFAM" id="SSF49584">
    <property type="entry name" value="Periplasmic chaperone C-domain"/>
    <property type="match status" value="1"/>
</dbReference>
<evidence type="ECO:0000259" key="8">
    <source>
        <dbReference type="Pfam" id="PF02753"/>
    </source>
</evidence>
<dbReference type="InterPro" id="IPR013783">
    <property type="entry name" value="Ig-like_fold"/>
</dbReference>
<feature type="domain" description="Pili assembly chaperone C-terminal" evidence="8">
    <location>
        <begin position="149"/>
        <end position="210"/>
    </location>
</feature>
<feature type="domain" description="Pili assembly chaperone N-terminal" evidence="7">
    <location>
        <begin position="8"/>
        <end position="122"/>
    </location>
</feature>
<dbReference type="SUPFAM" id="SSF49354">
    <property type="entry name" value="PapD-like"/>
    <property type="match status" value="1"/>
</dbReference>
<evidence type="ECO:0000256" key="4">
    <source>
        <dbReference type="ARBA" id="ARBA00022729"/>
    </source>
</evidence>
<keyword evidence="3" id="KW-1029">Fimbrium biogenesis</keyword>
<dbReference type="RefSeq" id="WP_162826159.1">
    <property type="nucleotide sequence ID" value="NZ_CABVLY010000017.1"/>
</dbReference>
<proteinExistence type="inferred from homology"/>
<dbReference type="Proteomes" id="UP000755577">
    <property type="component" value="Unassembled WGS sequence"/>
</dbReference>
<dbReference type="Gene3D" id="2.60.40.10">
    <property type="entry name" value="Immunoglobulins"/>
    <property type="match status" value="2"/>
</dbReference>
<organism evidence="10 11">
    <name type="scientific">Burkholderia anthina</name>
    <dbReference type="NCBI Taxonomy" id="179879"/>
    <lineage>
        <taxon>Bacteria</taxon>
        <taxon>Pseudomonadati</taxon>
        <taxon>Pseudomonadota</taxon>
        <taxon>Betaproteobacteria</taxon>
        <taxon>Burkholderiales</taxon>
        <taxon>Burkholderiaceae</taxon>
        <taxon>Burkholderia</taxon>
        <taxon>Burkholderia cepacia complex</taxon>
    </lineage>
</organism>
<keyword evidence="4" id="KW-0732">Signal</keyword>
<dbReference type="Pfam" id="PF02753">
    <property type="entry name" value="PapD_C"/>
    <property type="match status" value="1"/>
</dbReference>
<evidence type="ECO:0000313" key="11">
    <source>
        <dbReference type="Proteomes" id="UP000494201"/>
    </source>
</evidence>
<dbReference type="FunFam" id="2.60.40.10:FF:000458">
    <property type="entry name" value="Molecular chaperone FimC"/>
    <property type="match status" value="1"/>
</dbReference>
<dbReference type="InterPro" id="IPR008962">
    <property type="entry name" value="PapD-like_sf"/>
</dbReference>
<dbReference type="PANTHER" id="PTHR30251:SF2">
    <property type="entry name" value="FIMBRIAL CHAPERONE YADV-RELATED"/>
    <property type="match status" value="1"/>
</dbReference>
<reference evidence="10 11" key="1">
    <citation type="submission" date="2019-09" db="EMBL/GenBank/DDBJ databases">
        <authorList>
            <person name="Depoorter E."/>
        </authorList>
    </citation>
    <scope>NUCLEOTIDE SEQUENCE [LARGE SCALE GENOMIC DNA]</scope>
    <source>
        <strain evidence="10">LMG 20980</strain>
    </source>
</reference>
<evidence type="ECO:0000256" key="6">
    <source>
        <dbReference type="ARBA" id="ARBA00023186"/>
    </source>
</evidence>
<comment type="similarity">
    <text evidence="2">Belongs to the periplasmic pilus chaperone family.</text>
</comment>
<evidence type="ECO:0000313" key="9">
    <source>
        <dbReference type="EMBL" id="MBM2769080.1"/>
    </source>
</evidence>
<evidence type="ECO:0000256" key="5">
    <source>
        <dbReference type="ARBA" id="ARBA00022764"/>
    </source>
</evidence>
<dbReference type="InterPro" id="IPR036316">
    <property type="entry name" value="Pili_assmbl_chap_C_dom_sf"/>
</dbReference>
<evidence type="ECO:0000256" key="2">
    <source>
        <dbReference type="ARBA" id="ARBA00007399"/>
    </source>
</evidence>
<gene>
    <name evidence="10" type="ORF">BAN20980_04276</name>
    <name evidence="9" type="ORF">JQK92_21950</name>
</gene>
<keyword evidence="12" id="KW-1185">Reference proteome</keyword>